<keyword evidence="8 11" id="KW-0503">Monooxygenase</keyword>
<accession>A0A9W8B429</accession>
<dbReference type="InterPro" id="IPR018168">
    <property type="entry name" value="Ubi_Hdrlase_CS"/>
</dbReference>
<comment type="pathway">
    <text evidence="11">Cofactor biosynthesis; ubiquinone biosynthesis.</text>
</comment>
<comment type="subunit">
    <text evidence="11">Component of a multi-subunit COQ enzyme complex, composed of at least COQ3, COQ4, COQ5, COQ6, COQ7 and COQ9.</text>
</comment>
<dbReference type="InterPro" id="IPR036188">
    <property type="entry name" value="FAD/NAD-bd_sf"/>
</dbReference>
<keyword evidence="10 11" id="KW-0472">Membrane</keyword>
<organism evidence="14 15">
    <name type="scientific">Dimargaris verticillata</name>
    <dbReference type="NCBI Taxonomy" id="2761393"/>
    <lineage>
        <taxon>Eukaryota</taxon>
        <taxon>Fungi</taxon>
        <taxon>Fungi incertae sedis</taxon>
        <taxon>Zoopagomycota</taxon>
        <taxon>Kickxellomycotina</taxon>
        <taxon>Dimargaritomycetes</taxon>
        <taxon>Dimargaritales</taxon>
        <taxon>Dimargaritaceae</taxon>
        <taxon>Dimargaris</taxon>
    </lineage>
</organism>
<proteinExistence type="inferred from homology"/>
<dbReference type="PROSITE" id="PS01304">
    <property type="entry name" value="UBIH"/>
    <property type="match status" value="1"/>
</dbReference>
<feature type="domain" description="FAD-binding" evidence="13">
    <location>
        <begin position="376"/>
        <end position="435"/>
    </location>
</feature>
<evidence type="ECO:0000256" key="7">
    <source>
        <dbReference type="ARBA" id="ARBA00023002"/>
    </source>
</evidence>
<dbReference type="GO" id="GO:0071949">
    <property type="term" value="F:FAD binding"/>
    <property type="evidence" value="ECO:0007669"/>
    <property type="project" value="InterPro"/>
</dbReference>
<comment type="subcellular location">
    <subcellularLocation>
        <location evidence="11">Mitochondrion inner membrane</location>
        <topology evidence="11">Peripheral membrane protein</topology>
        <orientation evidence="11">Matrix side</orientation>
    </subcellularLocation>
</comment>
<keyword evidence="3 11" id="KW-0285">Flavoprotein</keyword>
<dbReference type="EC" id="1.14.15.45" evidence="11"/>
<dbReference type="InterPro" id="IPR051205">
    <property type="entry name" value="UbiH/COQ6_monooxygenase"/>
</dbReference>
<evidence type="ECO:0000256" key="11">
    <source>
        <dbReference type="HAMAP-Rule" id="MF_03193"/>
    </source>
</evidence>
<evidence type="ECO:0000313" key="15">
    <source>
        <dbReference type="Proteomes" id="UP001151582"/>
    </source>
</evidence>
<dbReference type="GO" id="GO:0106364">
    <property type="term" value="F:4-hydroxy-3-all-trans-polyprenylbenzoate oxygenase activity"/>
    <property type="evidence" value="ECO:0007669"/>
    <property type="project" value="UniProtKB-EC"/>
</dbReference>
<sequence>MAHRLLRPSALRSGRHASRGQHNAHSQTSLLHSVVRAYSTAVPAASEPWDVVIVGGGIVGAALACGLGASPLTRNKRIALVESSDLSKVQAWAPVPQSYSSRTVSITPGSYQLLKQYGVWDHIELSRTQTYTNMAVWDAVGQGQVHFGTQDLGLSQEQPMAWIMENLNLHRAALRTLADACPGVTLFDPTKVESIQRPALDLAQTEPGPMMDWPRVKLSTGQTLMTRLLIGADGARSPVRQFAKIDAAGWSYPQHGIVGILKATAQTAPQSDWVWQRFLPTGPVALLPLPGEHMALVWSMDSRFAAYLKQLPDEAFTIALNAAIHLPVEHLEFVLQQLQATNGQLDPVLLDDLMHRAKLIGASGSGGISPPLIAGVEPQSRASFPFRLQHADRYVDQRLVLIGDAAHTIHPLAGQGLNLGLADVASLVPTLEQAVATGQDLGDYNGLLGYASARYAPNLAMLGSVDKLQKLFSTGWGPVATVRSLGLNIVNHIPRLKRELVKTAML</sequence>
<evidence type="ECO:0000256" key="4">
    <source>
        <dbReference type="ARBA" id="ARBA00022688"/>
    </source>
</evidence>
<evidence type="ECO:0000256" key="12">
    <source>
        <dbReference type="SAM" id="MobiDB-lite"/>
    </source>
</evidence>
<keyword evidence="9 11" id="KW-0496">Mitochondrion</keyword>
<dbReference type="SUPFAM" id="SSF51905">
    <property type="entry name" value="FAD/NAD(P)-binding domain"/>
    <property type="match status" value="1"/>
</dbReference>
<evidence type="ECO:0000256" key="5">
    <source>
        <dbReference type="ARBA" id="ARBA00022792"/>
    </source>
</evidence>
<comment type="caution">
    <text evidence="14">The sequence shown here is derived from an EMBL/GenBank/DDBJ whole genome shotgun (WGS) entry which is preliminary data.</text>
</comment>
<dbReference type="PANTHER" id="PTHR43876:SF7">
    <property type="entry name" value="UBIQUINONE BIOSYNTHESIS MONOOXYGENASE COQ6, MITOCHONDRIAL"/>
    <property type="match status" value="1"/>
</dbReference>
<dbReference type="EMBL" id="JANBQB010000172">
    <property type="protein sequence ID" value="KAJ1980373.1"/>
    <property type="molecule type" value="Genomic_DNA"/>
</dbReference>
<feature type="domain" description="FAD-binding" evidence="13">
    <location>
        <begin position="50"/>
        <end position="305"/>
    </location>
</feature>
<dbReference type="PANTHER" id="PTHR43876">
    <property type="entry name" value="UBIQUINONE BIOSYNTHESIS MONOOXYGENASE COQ6, MITOCHONDRIAL"/>
    <property type="match status" value="1"/>
</dbReference>
<dbReference type="InterPro" id="IPR010971">
    <property type="entry name" value="UbiH/COQ6"/>
</dbReference>
<dbReference type="AlphaFoldDB" id="A0A9W8B429"/>
<keyword evidence="14" id="KW-0830">Ubiquinone</keyword>
<evidence type="ECO:0000256" key="10">
    <source>
        <dbReference type="ARBA" id="ARBA00023136"/>
    </source>
</evidence>
<dbReference type="OrthoDB" id="683240at2759"/>
<keyword evidence="5 11" id="KW-0999">Mitochondrion inner membrane</keyword>
<comment type="cofactor">
    <cofactor evidence="1 11">
        <name>FAD</name>
        <dbReference type="ChEBI" id="CHEBI:57692"/>
    </cofactor>
</comment>
<keyword evidence="4 11" id="KW-0831">Ubiquinone biosynthesis</keyword>
<dbReference type="InterPro" id="IPR000689">
    <property type="entry name" value="UbQ_mOase_COQ6"/>
</dbReference>
<dbReference type="InterPro" id="IPR002938">
    <property type="entry name" value="FAD-bd"/>
</dbReference>
<evidence type="ECO:0000256" key="6">
    <source>
        <dbReference type="ARBA" id="ARBA00022827"/>
    </source>
</evidence>
<dbReference type="HAMAP" id="MF_03193">
    <property type="entry name" value="COQ6_monooxygenase"/>
    <property type="match status" value="1"/>
</dbReference>
<comment type="catalytic activity">
    <reaction evidence="11">
        <text>a 4-hydroxy-3-(all-trans-polyprenyl)benzoate + 2 reduced [2Fe-2S]-[ferredoxin] + O2 + 2 H(+) = a 3,4-dihydroxy-5-(all-trans-polyprenyl)benzoate + 2 oxidized [2Fe-2S]-[ferredoxin] + H2O</text>
        <dbReference type="Rhea" id="RHEA:81195"/>
        <dbReference type="Rhea" id="RHEA-COMP:9514"/>
        <dbReference type="Rhea" id="RHEA-COMP:10000"/>
        <dbReference type="Rhea" id="RHEA-COMP:10001"/>
        <dbReference type="Rhea" id="RHEA-COMP:10930"/>
        <dbReference type="ChEBI" id="CHEBI:15377"/>
        <dbReference type="ChEBI" id="CHEBI:15378"/>
        <dbReference type="ChEBI" id="CHEBI:15379"/>
        <dbReference type="ChEBI" id="CHEBI:33737"/>
        <dbReference type="ChEBI" id="CHEBI:33738"/>
        <dbReference type="ChEBI" id="CHEBI:64694"/>
        <dbReference type="ChEBI" id="CHEBI:78396"/>
        <dbReference type="EC" id="1.14.15.45"/>
    </reaction>
</comment>
<comment type="function">
    <text evidence="11">FAD-dependent monooxygenase required for two non-consecutive steps during ubiquinone biosynthesis. Required for the C5-ring hydroxylation during ubiquinone biosynthesis by catalyzing the hydroxylation of 4-hydroxy-3-(all-trans-polyprenyl)benzoic acid to 3,4-dihydroxy-5-(all-trans-polyprenyl)benzoic acid. Also acts downstream of coq4, for the C1-hydroxylation during ubiquinone biosynthesis by catalyzing the hydroxylation of 2-methoxy-6-(all-trans-polyprenyl)phenol to 2-methoxy-6-(all-trans-polyprenyl)benzene-1,4-diol. The electrons required for the hydroxylation reaction are funneled indirectly to coq6 from NADPH via a ferredoxin/ferredoxin reductase system.</text>
</comment>
<evidence type="ECO:0000256" key="9">
    <source>
        <dbReference type="ARBA" id="ARBA00023128"/>
    </source>
</evidence>
<comment type="catalytic activity">
    <reaction evidence="11">
        <text>a 2-methoxy-6-(all-trans-polyprenyl)phenol + 2 reduced [2Fe-2S]-[ferredoxin] + O2 + 2 H(+) = a 2-methoxy-6-(all-trans-polyprenyl)benzene-1,4-diol + 2 oxidized [2Fe-2S]-[ferredoxin] + H2O</text>
        <dbReference type="Rhea" id="RHEA:81183"/>
        <dbReference type="Rhea" id="RHEA-COMP:9551"/>
        <dbReference type="Rhea" id="RHEA-COMP:10000"/>
        <dbReference type="Rhea" id="RHEA-COMP:10001"/>
        <dbReference type="Rhea" id="RHEA-COMP:10858"/>
        <dbReference type="ChEBI" id="CHEBI:15377"/>
        <dbReference type="ChEBI" id="CHEBI:15378"/>
        <dbReference type="ChEBI" id="CHEBI:15379"/>
        <dbReference type="ChEBI" id="CHEBI:33737"/>
        <dbReference type="ChEBI" id="CHEBI:33738"/>
        <dbReference type="ChEBI" id="CHEBI:62731"/>
        <dbReference type="ChEBI" id="CHEBI:84166"/>
        <dbReference type="EC" id="1.14.15.46"/>
    </reaction>
</comment>
<dbReference type="Gene3D" id="3.50.50.60">
    <property type="entry name" value="FAD/NAD(P)-binding domain"/>
    <property type="match status" value="2"/>
</dbReference>
<comment type="similarity">
    <text evidence="2 11">Belongs to the UbiH/COQ6 family.</text>
</comment>
<dbReference type="Pfam" id="PF01494">
    <property type="entry name" value="FAD_binding_3"/>
    <property type="match status" value="2"/>
</dbReference>
<keyword evidence="7 11" id="KW-0560">Oxidoreductase</keyword>
<dbReference type="GO" id="GO:0016712">
    <property type="term" value="F:oxidoreductase activity, acting on paired donors, with incorporation or reduction of molecular oxygen, reduced flavin or flavoprotein as one donor, and incorporation of one atom of oxygen"/>
    <property type="evidence" value="ECO:0007669"/>
    <property type="project" value="UniProtKB-UniRule"/>
</dbReference>
<evidence type="ECO:0000259" key="13">
    <source>
        <dbReference type="Pfam" id="PF01494"/>
    </source>
</evidence>
<dbReference type="FunFam" id="3.50.50.60:FF:000021">
    <property type="entry name" value="Ubiquinone biosynthesis monooxygenase COQ6"/>
    <property type="match status" value="1"/>
</dbReference>
<keyword evidence="15" id="KW-1185">Reference proteome</keyword>
<evidence type="ECO:0000256" key="2">
    <source>
        <dbReference type="ARBA" id="ARBA00005349"/>
    </source>
</evidence>
<dbReference type="NCBIfam" id="TIGR01988">
    <property type="entry name" value="Ubi-OHases"/>
    <property type="match status" value="1"/>
</dbReference>
<evidence type="ECO:0000256" key="1">
    <source>
        <dbReference type="ARBA" id="ARBA00001974"/>
    </source>
</evidence>
<evidence type="ECO:0000256" key="8">
    <source>
        <dbReference type="ARBA" id="ARBA00023033"/>
    </source>
</evidence>
<dbReference type="GO" id="GO:0120538">
    <property type="term" value="F:2-methoxy-6-polyprenolphenol 4-hydroxylase activity"/>
    <property type="evidence" value="ECO:0007669"/>
    <property type="project" value="UniProtKB-EC"/>
</dbReference>
<dbReference type="GO" id="GO:0031314">
    <property type="term" value="C:extrinsic component of mitochondrial inner membrane"/>
    <property type="evidence" value="ECO:0007669"/>
    <property type="project" value="UniProtKB-UniRule"/>
</dbReference>
<dbReference type="EC" id="1.14.15.46" evidence="11"/>
<keyword evidence="6 11" id="KW-0274">FAD</keyword>
<evidence type="ECO:0000256" key="3">
    <source>
        <dbReference type="ARBA" id="ARBA00022630"/>
    </source>
</evidence>
<gene>
    <name evidence="11 14" type="primary">COQ6</name>
    <name evidence="14" type="ORF">H4R34_002486</name>
</gene>
<evidence type="ECO:0000313" key="14">
    <source>
        <dbReference type="EMBL" id="KAJ1980373.1"/>
    </source>
</evidence>
<protein>
    <recommendedName>
        <fullName evidence="11">Ubiquinone biosynthesis monooxygenase COQ6, mitochondrial</fullName>
        <ecNumber evidence="11">1.14.15.45</ecNumber>
    </recommendedName>
    <alternativeName>
        <fullName evidence="11">2-methoxy-6-polyprenolphenol 4-hydroxylase</fullName>
        <ecNumber evidence="11">1.14.15.46</ecNumber>
    </alternativeName>
</protein>
<reference evidence="14" key="1">
    <citation type="submission" date="2022-07" db="EMBL/GenBank/DDBJ databases">
        <title>Phylogenomic reconstructions and comparative analyses of Kickxellomycotina fungi.</title>
        <authorList>
            <person name="Reynolds N.K."/>
            <person name="Stajich J.E."/>
            <person name="Barry K."/>
            <person name="Grigoriev I.V."/>
            <person name="Crous P."/>
            <person name="Smith M.E."/>
        </authorList>
    </citation>
    <scope>NUCLEOTIDE SEQUENCE</scope>
    <source>
        <strain evidence="14">RSA 567</strain>
    </source>
</reference>
<dbReference type="PRINTS" id="PR00420">
    <property type="entry name" value="RNGMNOXGNASE"/>
</dbReference>
<name>A0A9W8B429_9FUNG</name>
<dbReference type="Proteomes" id="UP001151582">
    <property type="component" value="Unassembled WGS sequence"/>
</dbReference>
<feature type="region of interest" description="Disordered" evidence="12">
    <location>
        <begin position="1"/>
        <end position="27"/>
    </location>
</feature>